<keyword evidence="1" id="KW-0812">Transmembrane</keyword>
<dbReference type="Proteomes" id="UP001558713">
    <property type="component" value="Unassembled WGS sequence"/>
</dbReference>
<dbReference type="EMBL" id="JBANAX010000402">
    <property type="protein sequence ID" value="KAL1209922.1"/>
    <property type="molecule type" value="Genomic_DNA"/>
</dbReference>
<organism evidence="2 3">
    <name type="scientific">Cardamine amara subsp. amara</name>
    <dbReference type="NCBI Taxonomy" id="228776"/>
    <lineage>
        <taxon>Eukaryota</taxon>
        <taxon>Viridiplantae</taxon>
        <taxon>Streptophyta</taxon>
        <taxon>Embryophyta</taxon>
        <taxon>Tracheophyta</taxon>
        <taxon>Spermatophyta</taxon>
        <taxon>Magnoliopsida</taxon>
        <taxon>eudicotyledons</taxon>
        <taxon>Gunneridae</taxon>
        <taxon>Pentapetalae</taxon>
        <taxon>rosids</taxon>
        <taxon>malvids</taxon>
        <taxon>Brassicales</taxon>
        <taxon>Brassicaceae</taxon>
        <taxon>Cardamineae</taxon>
        <taxon>Cardamine</taxon>
    </lineage>
</organism>
<gene>
    <name evidence="2" type="ORF">V5N11_020488</name>
</gene>
<protein>
    <submittedName>
        <fullName evidence="2">Defensin-like protein</fullName>
    </submittedName>
</protein>
<accession>A0ABD1AT30</accession>
<proteinExistence type="predicted"/>
<evidence type="ECO:0000313" key="3">
    <source>
        <dbReference type="Proteomes" id="UP001558713"/>
    </source>
</evidence>
<sequence length="79" mass="8676">MANILNSSVCFTAVLFILLVVVIEIPKIEGKTCKHFEGECPVTPCEAAKCDECCKVTFGKQNCGVCEQEGEALHCHCRR</sequence>
<name>A0ABD1AT30_CARAN</name>
<keyword evidence="1" id="KW-0472">Membrane</keyword>
<comment type="caution">
    <text evidence="2">The sequence shown here is derived from an EMBL/GenBank/DDBJ whole genome shotgun (WGS) entry which is preliminary data.</text>
</comment>
<feature type="transmembrane region" description="Helical" evidence="1">
    <location>
        <begin position="6"/>
        <end position="25"/>
    </location>
</feature>
<dbReference type="AlphaFoldDB" id="A0ABD1AT30"/>
<keyword evidence="1" id="KW-1133">Transmembrane helix</keyword>
<keyword evidence="3" id="KW-1185">Reference proteome</keyword>
<reference evidence="2 3" key="1">
    <citation type="submission" date="2024-04" db="EMBL/GenBank/DDBJ databases">
        <title>Genome assembly C_amara_ONT_v2.</title>
        <authorList>
            <person name="Yant L."/>
            <person name="Moore C."/>
            <person name="Slenker M."/>
        </authorList>
    </citation>
    <scope>NUCLEOTIDE SEQUENCE [LARGE SCALE GENOMIC DNA]</scope>
    <source>
        <tissue evidence="2">Leaf</tissue>
    </source>
</reference>
<evidence type="ECO:0000256" key="1">
    <source>
        <dbReference type="SAM" id="Phobius"/>
    </source>
</evidence>
<evidence type="ECO:0000313" key="2">
    <source>
        <dbReference type="EMBL" id="KAL1209922.1"/>
    </source>
</evidence>